<name>A0A3E0DK86_9BACT</name>
<evidence type="ECO:0000313" key="2">
    <source>
        <dbReference type="Proteomes" id="UP000256405"/>
    </source>
</evidence>
<sequence>MLGNAILQHFSELYSIWIKLADQTQLVSRIPFDTAEECQKINAFALDKNEENYYNLKRIGKVKIDPNPTGSGRQDLGRAVGNFLCVCKLPDG</sequence>
<reference evidence="1 2" key="1">
    <citation type="submission" date="2018-08" db="EMBL/GenBank/DDBJ databases">
        <title>Genomic Encyclopedia of Archaeal and Bacterial Type Strains, Phase II (KMG-II): from individual species to whole genera.</title>
        <authorList>
            <person name="Goeker M."/>
        </authorList>
    </citation>
    <scope>NUCLEOTIDE SEQUENCE [LARGE SCALE GENOMIC DNA]</scope>
    <source>
        <strain evidence="1 2">DSM 15986</strain>
    </source>
</reference>
<dbReference type="EMBL" id="QUNF01000021">
    <property type="protein sequence ID" value="REG82502.1"/>
    <property type="molecule type" value="Genomic_DNA"/>
</dbReference>
<proteinExistence type="predicted"/>
<dbReference type="Proteomes" id="UP000256405">
    <property type="component" value="Unassembled WGS sequence"/>
</dbReference>
<protein>
    <submittedName>
        <fullName evidence="1">Uncharacterized protein</fullName>
    </submittedName>
</protein>
<gene>
    <name evidence="1" type="ORF">C8N25_12133</name>
</gene>
<organism evidence="1 2">
    <name type="scientific">Algoriphagus antarcticus</name>
    <dbReference type="NCBI Taxonomy" id="238540"/>
    <lineage>
        <taxon>Bacteria</taxon>
        <taxon>Pseudomonadati</taxon>
        <taxon>Bacteroidota</taxon>
        <taxon>Cytophagia</taxon>
        <taxon>Cytophagales</taxon>
        <taxon>Cyclobacteriaceae</taxon>
        <taxon>Algoriphagus</taxon>
    </lineage>
</organism>
<accession>A0A3E0DK86</accession>
<comment type="caution">
    <text evidence="1">The sequence shown here is derived from an EMBL/GenBank/DDBJ whole genome shotgun (WGS) entry which is preliminary data.</text>
</comment>
<evidence type="ECO:0000313" key="1">
    <source>
        <dbReference type="EMBL" id="REG82502.1"/>
    </source>
</evidence>
<dbReference type="AlphaFoldDB" id="A0A3E0DK86"/>
<keyword evidence="2" id="KW-1185">Reference proteome</keyword>